<dbReference type="InterPro" id="IPR020845">
    <property type="entry name" value="AMP-binding_CS"/>
</dbReference>
<protein>
    <recommendedName>
        <fullName evidence="2">Carrier domain-containing protein</fullName>
    </recommendedName>
</protein>
<dbReference type="InterPro" id="IPR010071">
    <property type="entry name" value="AA_adenyl_dom"/>
</dbReference>
<dbReference type="InterPro" id="IPR000873">
    <property type="entry name" value="AMP-dep_synth/lig_dom"/>
</dbReference>
<dbReference type="Gene3D" id="3.30.559.30">
    <property type="entry name" value="Nonribosomal peptide synthetase, condensation domain"/>
    <property type="match status" value="1"/>
</dbReference>
<dbReference type="Gene3D" id="1.10.1200.10">
    <property type="entry name" value="ACP-like"/>
    <property type="match status" value="1"/>
</dbReference>
<dbReference type="GO" id="GO:0031177">
    <property type="term" value="F:phosphopantetheine binding"/>
    <property type="evidence" value="ECO:0007669"/>
    <property type="project" value="TreeGrafter"/>
</dbReference>
<accession>A0A2S9PU14</accession>
<dbReference type="AlphaFoldDB" id="A0A2S9PU14"/>
<dbReference type="PROSITE" id="PS00455">
    <property type="entry name" value="AMP_BINDING"/>
    <property type="match status" value="1"/>
</dbReference>
<proteinExistence type="predicted"/>
<evidence type="ECO:0000259" key="2">
    <source>
        <dbReference type="PROSITE" id="PS50075"/>
    </source>
</evidence>
<reference evidence="3 4" key="1">
    <citation type="submission" date="2018-03" db="EMBL/GenBank/DDBJ databases">
        <title>Novel Streptomyces sp. from soil.</title>
        <authorList>
            <person name="Tan G.Y.A."/>
            <person name="Lee Z.Y."/>
        </authorList>
    </citation>
    <scope>NUCLEOTIDE SEQUENCE [LARGE SCALE GENOMIC DNA]</scope>
    <source>
        <strain evidence="3 4">ST5x</strain>
    </source>
</reference>
<dbReference type="GO" id="GO:0005737">
    <property type="term" value="C:cytoplasm"/>
    <property type="evidence" value="ECO:0007669"/>
    <property type="project" value="TreeGrafter"/>
</dbReference>
<dbReference type="EMBL" id="PVLV01000270">
    <property type="protein sequence ID" value="PRH77898.1"/>
    <property type="molecule type" value="Genomic_DNA"/>
</dbReference>
<dbReference type="Gene3D" id="3.40.50.980">
    <property type="match status" value="2"/>
</dbReference>
<dbReference type="Pfam" id="PF00550">
    <property type="entry name" value="PP-binding"/>
    <property type="match status" value="1"/>
</dbReference>
<comment type="caution">
    <text evidence="3">The sequence shown here is derived from an EMBL/GenBank/DDBJ whole genome shotgun (WGS) entry which is preliminary data.</text>
</comment>
<dbReference type="Gene3D" id="3.30.300.30">
    <property type="match status" value="1"/>
</dbReference>
<dbReference type="Pfam" id="PF00501">
    <property type="entry name" value="AMP-binding"/>
    <property type="match status" value="1"/>
</dbReference>
<dbReference type="SUPFAM" id="SSF47336">
    <property type="entry name" value="ACP-like"/>
    <property type="match status" value="1"/>
</dbReference>
<dbReference type="RefSeq" id="WP_105869914.1">
    <property type="nucleotide sequence ID" value="NZ_PVLV01000270.1"/>
</dbReference>
<dbReference type="GO" id="GO:0043041">
    <property type="term" value="P:amino acid activation for nonribosomal peptide biosynthetic process"/>
    <property type="evidence" value="ECO:0007669"/>
    <property type="project" value="TreeGrafter"/>
</dbReference>
<feature type="domain" description="Carrier" evidence="2">
    <location>
        <begin position="792"/>
        <end position="866"/>
    </location>
</feature>
<dbReference type="CDD" id="cd05930">
    <property type="entry name" value="A_NRPS"/>
    <property type="match status" value="1"/>
</dbReference>
<keyword evidence="4" id="KW-1185">Reference proteome</keyword>
<dbReference type="Proteomes" id="UP000239322">
    <property type="component" value="Unassembled WGS sequence"/>
</dbReference>
<dbReference type="Pfam" id="PF13193">
    <property type="entry name" value="AMP-binding_C"/>
    <property type="match status" value="1"/>
</dbReference>
<dbReference type="InterPro" id="IPR036736">
    <property type="entry name" value="ACP-like_sf"/>
</dbReference>
<name>A0A2S9PU14_9ACTN</name>
<evidence type="ECO:0000313" key="3">
    <source>
        <dbReference type="EMBL" id="PRH77898.1"/>
    </source>
</evidence>
<dbReference type="InterPro" id="IPR009081">
    <property type="entry name" value="PP-bd_ACP"/>
</dbReference>
<dbReference type="PROSITE" id="PS50075">
    <property type="entry name" value="CARRIER"/>
    <property type="match status" value="1"/>
</dbReference>
<organism evidence="3 4">
    <name type="scientific">Streptomyces solincola</name>
    <dbReference type="NCBI Taxonomy" id="2100817"/>
    <lineage>
        <taxon>Bacteria</taxon>
        <taxon>Bacillati</taxon>
        <taxon>Actinomycetota</taxon>
        <taxon>Actinomycetes</taxon>
        <taxon>Kitasatosporales</taxon>
        <taxon>Streptomycetaceae</taxon>
        <taxon>Streptomyces</taxon>
    </lineage>
</organism>
<sequence length="871" mass="93115">MERQAREAETNWRDRLAGFAEPAVLGVEHPARLGDRRAVVETRLTEAEGAALAACADRFGVEPALLPLTAWAVLLARYGAGKDLLFGAAVPGPACAHDQADGGHQAPVPVRLTVDYDRSVRSLLDAAAAALCDPGRTRPAPHGAPALGEPPPDVPLFDKCLRVRDRPGQPTAERASLPIELTVTTGEGFSLRLEHDCARLEEADAAALLRHFRLLLTALSGAGEDTAVGSLDFLDPAEYHRIVHEWNDTANEYDDPACIHELVERQAARTPDAVAVVQGERRLAYAELDRAADLVAGQLAARGIGPGDFVALHLERTVHSVVALLGVLKAGAAYAPVECSLPTERIRRLLDSLRTSVVLCSPSRVAALSELSAGLPALRHILWVGDDTDAPPAPHGTDRVRVDRAIGPAPADAPKPHRAAPDDLAYVIFTSGSTGVPKGVLLRHAPVVNLIRWVNTTFGIGPDDRVLFITAFGFDLSVYDVFGLLAAGGSVRVATDDEVRDPRRLLSVLDGEPITFWDSAPAALQQLEPLFALRPAPPSSTLRLVFLSGDRIPVTLPDAVRSAFPRAEVVSLGGATEAAIWSNYHRVGEVDPRWTSIPYGRPIQNARYYILDRDLRPVPVGVPGDLHIGGDCLAAGYHGDPDLTRRKFIPDPFAGASRARMYHTGDRARFRADGTMEFLGRTDSQVKLRGFRIELGEVEAALRALEGVGTAVAHVHGASDTARLTAYAVPGPGRQLDPVALRDRLAATLPAYMVPTEVMILPSLPATPNGKLDRRALPEPGAAGSGDTAPDEPADSTEAALAGIWSEVLGHPVGTDSDFFLLGGQSLLAVRAIARIKATLGAEVPIRTLLENPRLKDFAREAEPFVTRQPV</sequence>
<dbReference type="Gene3D" id="2.30.38.10">
    <property type="entry name" value="Luciferase, Domain 3"/>
    <property type="match status" value="1"/>
</dbReference>
<dbReference type="InterPro" id="IPR045851">
    <property type="entry name" value="AMP-bd_C_sf"/>
</dbReference>
<feature type="region of interest" description="Disordered" evidence="1">
    <location>
        <begin position="770"/>
        <end position="797"/>
    </location>
</feature>
<evidence type="ECO:0000256" key="1">
    <source>
        <dbReference type="SAM" id="MobiDB-lite"/>
    </source>
</evidence>
<dbReference type="FunFam" id="3.40.50.12780:FF:000012">
    <property type="entry name" value="Non-ribosomal peptide synthetase"/>
    <property type="match status" value="1"/>
</dbReference>
<dbReference type="SUPFAM" id="SSF56801">
    <property type="entry name" value="Acetyl-CoA synthetase-like"/>
    <property type="match status" value="1"/>
</dbReference>
<dbReference type="NCBIfam" id="TIGR01733">
    <property type="entry name" value="AA-adenyl-dom"/>
    <property type="match status" value="1"/>
</dbReference>
<dbReference type="PANTHER" id="PTHR45527:SF1">
    <property type="entry name" value="FATTY ACID SYNTHASE"/>
    <property type="match status" value="1"/>
</dbReference>
<dbReference type="OrthoDB" id="2472181at2"/>
<dbReference type="PANTHER" id="PTHR45527">
    <property type="entry name" value="NONRIBOSOMAL PEPTIDE SYNTHETASE"/>
    <property type="match status" value="1"/>
</dbReference>
<dbReference type="SUPFAM" id="SSF52777">
    <property type="entry name" value="CoA-dependent acyltransferases"/>
    <property type="match status" value="1"/>
</dbReference>
<evidence type="ECO:0000313" key="4">
    <source>
        <dbReference type="Proteomes" id="UP000239322"/>
    </source>
</evidence>
<dbReference type="InterPro" id="IPR025110">
    <property type="entry name" value="AMP-bd_C"/>
</dbReference>
<dbReference type="GO" id="GO:0044550">
    <property type="term" value="P:secondary metabolite biosynthetic process"/>
    <property type="evidence" value="ECO:0007669"/>
    <property type="project" value="TreeGrafter"/>
</dbReference>
<gene>
    <name evidence="3" type="ORF">C6N75_17915</name>
</gene>